<organism evidence="2 3">
    <name type="scientific">Cyanobium gracile UHCC 0281</name>
    <dbReference type="NCBI Taxonomy" id="3110309"/>
    <lineage>
        <taxon>Bacteria</taxon>
        <taxon>Bacillati</taxon>
        <taxon>Cyanobacteriota</taxon>
        <taxon>Cyanophyceae</taxon>
        <taxon>Synechococcales</taxon>
        <taxon>Prochlorococcaceae</taxon>
        <taxon>Cyanobium</taxon>
    </lineage>
</organism>
<comment type="caution">
    <text evidence="2">The sequence shown here is derived from an EMBL/GenBank/DDBJ whole genome shotgun (WGS) entry which is preliminary data.</text>
</comment>
<evidence type="ECO:0000313" key="3">
    <source>
        <dbReference type="Proteomes" id="UP001302329"/>
    </source>
</evidence>
<feature type="region of interest" description="Disordered" evidence="1">
    <location>
        <begin position="61"/>
        <end position="106"/>
    </location>
</feature>
<gene>
    <name evidence="2" type="ORF">VB739_12325</name>
</gene>
<dbReference type="EMBL" id="JAYGHY010000046">
    <property type="protein sequence ID" value="MEA5443342.1"/>
    <property type="molecule type" value="Genomic_DNA"/>
</dbReference>
<name>A0ABU5SYA1_9CYAN</name>
<evidence type="ECO:0000256" key="1">
    <source>
        <dbReference type="SAM" id="MobiDB-lite"/>
    </source>
</evidence>
<proteinExistence type="predicted"/>
<sequence length="106" mass="11914">MPPLTPAERQARRRARLKAGEAVASCPSCGAKLQPTLRQRPDRQGDGLCWPCWIKTPAGLEAERERGKRTRAADLERARELGRERARRWRQQQRASQGGEGDQAQG</sequence>
<reference evidence="2 3" key="1">
    <citation type="submission" date="2023-12" db="EMBL/GenBank/DDBJ databases">
        <title>Baltic Sea Cyanobacteria.</title>
        <authorList>
            <person name="Delbaje E."/>
            <person name="Fewer D.P."/>
            <person name="Shishido T.K."/>
        </authorList>
    </citation>
    <scope>NUCLEOTIDE SEQUENCE [LARGE SCALE GENOMIC DNA]</scope>
    <source>
        <strain evidence="2 3">UHCC 0281</strain>
    </source>
</reference>
<feature type="compositionally biased region" description="Basic and acidic residues" evidence="1">
    <location>
        <begin position="61"/>
        <end position="84"/>
    </location>
</feature>
<dbReference type="Proteomes" id="UP001302329">
    <property type="component" value="Unassembled WGS sequence"/>
</dbReference>
<accession>A0ABU5SYA1</accession>
<feature type="region of interest" description="Disordered" evidence="1">
    <location>
        <begin position="1"/>
        <end position="21"/>
    </location>
</feature>
<evidence type="ECO:0000313" key="2">
    <source>
        <dbReference type="EMBL" id="MEA5443342.1"/>
    </source>
</evidence>
<protein>
    <submittedName>
        <fullName evidence="2">Uncharacterized protein</fullName>
    </submittedName>
</protein>
<keyword evidence="3" id="KW-1185">Reference proteome</keyword>
<dbReference type="RefSeq" id="WP_323357341.1">
    <property type="nucleotide sequence ID" value="NZ_JAYGHY010000046.1"/>
</dbReference>